<dbReference type="Proteomes" id="UP000218366">
    <property type="component" value="Unassembled WGS sequence"/>
</dbReference>
<evidence type="ECO:0000256" key="1">
    <source>
        <dbReference type="ARBA" id="ARBA00023015"/>
    </source>
</evidence>
<dbReference type="InterPro" id="IPR014710">
    <property type="entry name" value="RmlC-like_jellyroll"/>
</dbReference>
<proteinExistence type="predicted"/>
<dbReference type="InterPro" id="IPR000595">
    <property type="entry name" value="cNMP-bd_dom"/>
</dbReference>
<dbReference type="GO" id="GO:0003677">
    <property type="term" value="F:DNA binding"/>
    <property type="evidence" value="ECO:0007669"/>
    <property type="project" value="UniProtKB-KW"/>
</dbReference>
<keyword evidence="1" id="KW-0805">Transcription regulation</keyword>
<accession>A0A2A4B4R4</accession>
<dbReference type="PROSITE" id="PS51063">
    <property type="entry name" value="HTH_CRP_2"/>
    <property type="match status" value="1"/>
</dbReference>
<protein>
    <submittedName>
        <fullName evidence="5">Crp/Fnr family transcriptional regulator</fullName>
    </submittedName>
</protein>
<evidence type="ECO:0000313" key="5">
    <source>
        <dbReference type="EMBL" id="PCD02738.1"/>
    </source>
</evidence>
<keyword evidence="3" id="KW-0804">Transcription</keyword>
<keyword evidence="2" id="KW-0238">DNA-binding</keyword>
<dbReference type="OrthoDB" id="6155297at2"/>
<keyword evidence="6" id="KW-1185">Reference proteome</keyword>
<feature type="domain" description="HTH crp-type" evidence="4">
    <location>
        <begin position="153"/>
        <end position="227"/>
    </location>
</feature>
<dbReference type="SMART" id="SM00419">
    <property type="entry name" value="HTH_CRP"/>
    <property type="match status" value="1"/>
</dbReference>
<dbReference type="InterPro" id="IPR018490">
    <property type="entry name" value="cNMP-bd_dom_sf"/>
</dbReference>
<name>A0A2A4B4R4_9SPHN</name>
<dbReference type="InterPro" id="IPR012318">
    <property type="entry name" value="HTH_CRP"/>
</dbReference>
<reference evidence="5 6" key="1">
    <citation type="submission" date="2017-09" db="EMBL/GenBank/DDBJ databases">
        <title>Sphingomonas spermidinifaciens 9NM-10, whole genome shotgun sequence.</title>
        <authorList>
            <person name="Feng G."/>
            <person name="Zhu H."/>
        </authorList>
    </citation>
    <scope>NUCLEOTIDE SEQUENCE [LARGE SCALE GENOMIC DNA]</scope>
    <source>
        <strain evidence="5 6">9NM-10</strain>
    </source>
</reference>
<dbReference type="InterPro" id="IPR036390">
    <property type="entry name" value="WH_DNA-bd_sf"/>
</dbReference>
<sequence>MPYPSNHSAMALFVQRLASHTPLGAEARQALISLPAQRIDVRAHVDFVQVGASSDHVNLVAEGLVGRFGQTGDGRRQIVSLHIPGEVADLQSVIVPQAMTALTALTGSTLLRVAHDDLRRVGLEHPAIATAFWRACVLDAAIVQQWLVNIGQRPARSRLAHLFCEMATRYRHLDQSDGRRYRLPMTQEQLGDALGLTSVHVNRTLQGLREERLVAVARDSIEILDWDALASAGEFDRTYLAAA</sequence>
<dbReference type="Gene3D" id="1.10.10.10">
    <property type="entry name" value="Winged helix-like DNA-binding domain superfamily/Winged helix DNA-binding domain"/>
    <property type="match status" value="1"/>
</dbReference>
<dbReference type="Pfam" id="PF13545">
    <property type="entry name" value="HTH_Crp_2"/>
    <property type="match status" value="1"/>
</dbReference>
<gene>
    <name evidence="5" type="ORF">COC42_15285</name>
</gene>
<evidence type="ECO:0000256" key="3">
    <source>
        <dbReference type="ARBA" id="ARBA00023163"/>
    </source>
</evidence>
<dbReference type="SUPFAM" id="SSF51206">
    <property type="entry name" value="cAMP-binding domain-like"/>
    <property type="match status" value="1"/>
</dbReference>
<dbReference type="InterPro" id="IPR036388">
    <property type="entry name" value="WH-like_DNA-bd_sf"/>
</dbReference>
<dbReference type="SUPFAM" id="SSF46785">
    <property type="entry name" value="Winged helix' DNA-binding domain"/>
    <property type="match status" value="1"/>
</dbReference>
<comment type="caution">
    <text evidence="5">The sequence shown here is derived from an EMBL/GenBank/DDBJ whole genome shotgun (WGS) entry which is preliminary data.</text>
</comment>
<evidence type="ECO:0000313" key="6">
    <source>
        <dbReference type="Proteomes" id="UP000218366"/>
    </source>
</evidence>
<dbReference type="CDD" id="cd00038">
    <property type="entry name" value="CAP_ED"/>
    <property type="match status" value="1"/>
</dbReference>
<dbReference type="AlphaFoldDB" id="A0A2A4B4R4"/>
<dbReference type="GO" id="GO:0006355">
    <property type="term" value="P:regulation of DNA-templated transcription"/>
    <property type="evidence" value="ECO:0007669"/>
    <property type="project" value="InterPro"/>
</dbReference>
<evidence type="ECO:0000259" key="4">
    <source>
        <dbReference type="PROSITE" id="PS51063"/>
    </source>
</evidence>
<evidence type="ECO:0000256" key="2">
    <source>
        <dbReference type="ARBA" id="ARBA00023125"/>
    </source>
</evidence>
<dbReference type="Pfam" id="PF00027">
    <property type="entry name" value="cNMP_binding"/>
    <property type="match status" value="1"/>
</dbReference>
<dbReference type="RefSeq" id="WP_096344114.1">
    <property type="nucleotide sequence ID" value="NZ_NWMW01000002.1"/>
</dbReference>
<dbReference type="EMBL" id="NWMW01000002">
    <property type="protein sequence ID" value="PCD02738.1"/>
    <property type="molecule type" value="Genomic_DNA"/>
</dbReference>
<dbReference type="Gene3D" id="2.60.120.10">
    <property type="entry name" value="Jelly Rolls"/>
    <property type="match status" value="1"/>
</dbReference>
<organism evidence="5 6">
    <name type="scientific">Sphingomonas spermidinifaciens</name>
    <dbReference type="NCBI Taxonomy" id="1141889"/>
    <lineage>
        <taxon>Bacteria</taxon>
        <taxon>Pseudomonadati</taxon>
        <taxon>Pseudomonadota</taxon>
        <taxon>Alphaproteobacteria</taxon>
        <taxon>Sphingomonadales</taxon>
        <taxon>Sphingomonadaceae</taxon>
        <taxon>Sphingomonas</taxon>
    </lineage>
</organism>